<evidence type="ECO:0000259" key="15">
    <source>
        <dbReference type="PROSITE" id="PS50160"/>
    </source>
</evidence>
<feature type="binding site" evidence="13">
    <location>
        <position position="220"/>
    </location>
    <ligand>
        <name>ATP</name>
        <dbReference type="ChEBI" id="CHEBI:30616"/>
    </ligand>
</feature>
<feature type="binding site" evidence="13">
    <location>
        <position position="213"/>
    </location>
    <ligand>
        <name>ATP</name>
        <dbReference type="ChEBI" id="CHEBI:30616"/>
    </ligand>
</feature>
<comment type="cofactor">
    <cofactor evidence="13">
        <name>Mg(2+)</name>
        <dbReference type="ChEBI" id="CHEBI:18420"/>
    </cofactor>
</comment>
<dbReference type="EMBL" id="CP040899">
    <property type="protein sequence ID" value="QDB79987.1"/>
    <property type="molecule type" value="Genomic_DNA"/>
</dbReference>
<dbReference type="GO" id="GO:0003910">
    <property type="term" value="F:DNA ligase (ATP) activity"/>
    <property type="evidence" value="ECO:0007669"/>
    <property type="project" value="UniProtKB-EC"/>
</dbReference>
<keyword evidence="2 13" id="KW-0132">Cell division</keyword>
<evidence type="ECO:0000256" key="11">
    <source>
        <dbReference type="ARBA" id="ARBA00023306"/>
    </source>
</evidence>
<keyword evidence="4 13" id="KW-0479">Metal-binding</keyword>
<keyword evidence="7 13" id="KW-0067">ATP-binding</keyword>
<keyword evidence="3 13" id="KW-0235">DNA replication</keyword>
<dbReference type="Pfam" id="PF04675">
    <property type="entry name" value="DNA_ligase_A_N"/>
    <property type="match status" value="1"/>
</dbReference>
<organism evidence="16 17">
    <name type="scientific">Georgenia wutianyii</name>
    <dbReference type="NCBI Taxonomy" id="2585135"/>
    <lineage>
        <taxon>Bacteria</taxon>
        <taxon>Bacillati</taxon>
        <taxon>Actinomycetota</taxon>
        <taxon>Actinomycetes</taxon>
        <taxon>Micrococcales</taxon>
        <taxon>Bogoriellaceae</taxon>
        <taxon>Georgenia</taxon>
    </lineage>
</organism>
<feature type="active site" description="N6-AMP-lysine intermediate" evidence="13">
    <location>
        <position position="215"/>
    </location>
</feature>
<evidence type="ECO:0000313" key="16">
    <source>
        <dbReference type="EMBL" id="QDB79987.1"/>
    </source>
</evidence>
<dbReference type="Pfam" id="PF04679">
    <property type="entry name" value="DNA_ligase_A_C"/>
    <property type="match status" value="1"/>
</dbReference>
<sequence length="520" mass="55239">MLFARLAETSAAVAATRSRLEKRALLAATLREAQDAEVDVVATYLSGRVRQRRTGLGWRTLADLPAPAAAPTLTPTEVDERLEHIAALSGAGSQAGRAAAVAELFGALTADEQQHLRGLVLGEVRQGALDSLLIEAVADAADVPVTAVRRAAMFSALTGPVARAALTGGAAALEDFRPAVLQPVRPMLASPAPDLTAALAKLRDDDGEVVAADGKIDGIRVQVHKAGDEVAVFTRSLDDITERVPEIVQVVRTLPATDLILDGEAIALADDGRPRPFQETASRTGSHEAAGGTTPLTVYFFDLLHRDGTTLVTAPARERLAALEEVVPASALVPRLVSADPAEIDAFFREILARGHEGLVLKDLSAPYDAGRRGAAWVKVKPRHTLDLVVLGVEWGSGRRSGMLSNIHLGARDGDGFVMLGKTFKGMTDEMLAWQTERFLELETGRAGHVVHVRPEQVVEIAFDGVQRSPRYPGGVALRFARVLRYREDKTAAEADTLDAVRAVSGTREADETAPGAPGP</sequence>
<evidence type="ECO:0000256" key="4">
    <source>
        <dbReference type="ARBA" id="ARBA00022723"/>
    </source>
</evidence>
<comment type="catalytic activity">
    <reaction evidence="12 13">
        <text>ATP + (deoxyribonucleotide)n-3'-hydroxyl + 5'-phospho-(deoxyribonucleotide)m = (deoxyribonucleotide)n+m + AMP + diphosphate.</text>
        <dbReference type="EC" id="6.5.1.1"/>
    </reaction>
</comment>
<evidence type="ECO:0000256" key="8">
    <source>
        <dbReference type="ARBA" id="ARBA00022842"/>
    </source>
</evidence>
<dbReference type="InterPro" id="IPR012310">
    <property type="entry name" value="DNA_ligase_ATP-dep_cent"/>
</dbReference>
<comment type="similarity">
    <text evidence="13 14">Belongs to the ATP-dependent DNA ligase family.</text>
</comment>
<dbReference type="InterPro" id="IPR050191">
    <property type="entry name" value="ATP-dep_DNA_ligase"/>
</dbReference>
<evidence type="ECO:0000256" key="7">
    <source>
        <dbReference type="ARBA" id="ARBA00022840"/>
    </source>
</evidence>
<keyword evidence="9 13" id="KW-0233">DNA recombination</keyword>
<feature type="binding site" evidence="13">
    <location>
        <position position="379"/>
    </location>
    <ligand>
        <name>ATP</name>
        <dbReference type="ChEBI" id="CHEBI:30616"/>
    </ligand>
</feature>
<dbReference type="RefSeq" id="WP_139948884.1">
    <property type="nucleotide sequence ID" value="NZ_CP040899.1"/>
</dbReference>
<comment type="function">
    <text evidence="13">DNA ligase that seals nicks in double-stranded DNA during DNA replication, DNA recombination and DNA repair.</text>
</comment>
<evidence type="ECO:0000256" key="12">
    <source>
        <dbReference type="ARBA" id="ARBA00034003"/>
    </source>
</evidence>
<dbReference type="SUPFAM" id="SSF56091">
    <property type="entry name" value="DNA ligase/mRNA capping enzyme, catalytic domain"/>
    <property type="match status" value="1"/>
</dbReference>
<dbReference type="InterPro" id="IPR000977">
    <property type="entry name" value="DNA_ligase_ATP-dep"/>
</dbReference>
<dbReference type="PANTHER" id="PTHR45674:SF13">
    <property type="entry name" value="DNA LIGASE-RELATED"/>
    <property type="match status" value="1"/>
</dbReference>
<dbReference type="NCBIfam" id="NF002868">
    <property type="entry name" value="PRK03180.1"/>
    <property type="match status" value="1"/>
</dbReference>
<gene>
    <name evidence="13" type="primary">lig</name>
    <name evidence="16" type="ORF">FE251_11810</name>
</gene>
<proteinExistence type="inferred from homology"/>
<feature type="domain" description="ATP-dependent DNA ligase family profile" evidence="15">
    <location>
        <begin position="289"/>
        <end position="413"/>
    </location>
</feature>
<accession>A0ABX5VNB9</accession>
<keyword evidence="8 13" id="KW-0460">Magnesium</keyword>
<dbReference type="Gene3D" id="2.40.50.140">
    <property type="entry name" value="Nucleic acid-binding proteins"/>
    <property type="match status" value="1"/>
</dbReference>
<dbReference type="Gene3D" id="3.30.470.30">
    <property type="entry name" value="DNA ligase/mRNA capping enzyme"/>
    <property type="match status" value="1"/>
</dbReference>
<dbReference type="InterPro" id="IPR022865">
    <property type="entry name" value="DNA_ligae_ATP-dep_bac/arc"/>
</dbReference>
<dbReference type="CDD" id="cd07972">
    <property type="entry name" value="OBF_DNA_ligase_Arch_LigB"/>
    <property type="match status" value="1"/>
</dbReference>
<evidence type="ECO:0000256" key="14">
    <source>
        <dbReference type="RuleBase" id="RU004196"/>
    </source>
</evidence>
<evidence type="ECO:0000256" key="13">
    <source>
        <dbReference type="HAMAP-Rule" id="MF_00407"/>
    </source>
</evidence>
<dbReference type="InterPro" id="IPR012340">
    <property type="entry name" value="NA-bd_OB-fold"/>
</dbReference>
<keyword evidence="11 13" id="KW-0131">Cell cycle</keyword>
<dbReference type="Proteomes" id="UP000313948">
    <property type="component" value="Chromosome"/>
</dbReference>
<dbReference type="SUPFAM" id="SSF50249">
    <property type="entry name" value="Nucleic acid-binding proteins"/>
    <property type="match status" value="1"/>
</dbReference>
<dbReference type="PANTHER" id="PTHR45674">
    <property type="entry name" value="DNA LIGASE 1/3 FAMILY MEMBER"/>
    <property type="match status" value="1"/>
</dbReference>
<keyword evidence="10 13" id="KW-0234">DNA repair</keyword>
<evidence type="ECO:0000256" key="9">
    <source>
        <dbReference type="ARBA" id="ARBA00023172"/>
    </source>
</evidence>
<evidence type="ECO:0000256" key="3">
    <source>
        <dbReference type="ARBA" id="ARBA00022705"/>
    </source>
</evidence>
<evidence type="ECO:0000256" key="1">
    <source>
        <dbReference type="ARBA" id="ARBA00022598"/>
    </source>
</evidence>
<evidence type="ECO:0000256" key="10">
    <source>
        <dbReference type="ARBA" id="ARBA00023204"/>
    </source>
</evidence>
<feature type="binding site" evidence="13">
    <location>
        <position position="235"/>
    </location>
    <ligand>
        <name>ATP</name>
        <dbReference type="ChEBI" id="CHEBI:30616"/>
    </ligand>
</feature>
<evidence type="ECO:0000256" key="6">
    <source>
        <dbReference type="ARBA" id="ARBA00022763"/>
    </source>
</evidence>
<keyword evidence="1 13" id="KW-0436">Ligase</keyword>
<evidence type="ECO:0000256" key="5">
    <source>
        <dbReference type="ARBA" id="ARBA00022741"/>
    </source>
</evidence>
<feature type="binding site" evidence="13">
    <location>
        <position position="373"/>
    </location>
    <ligand>
        <name>ATP</name>
        <dbReference type="ChEBI" id="CHEBI:30616"/>
    </ligand>
</feature>
<dbReference type="InterPro" id="IPR012309">
    <property type="entry name" value="DNA_ligase_ATP-dep_C"/>
</dbReference>
<keyword evidence="6 13" id="KW-0227">DNA damage</keyword>
<evidence type="ECO:0000313" key="17">
    <source>
        <dbReference type="Proteomes" id="UP000313948"/>
    </source>
</evidence>
<keyword evidence="5 13" id="KW-0547">Nucleotide-binding</keyword>
<dbReference type="Pfam" id="PF01068">
    <property type="entry name" value="DNA_ligase_A_M"/>
    <property type="match status" value="1"/>
</dbReference>
<dbReference type="EC" id="6.5.1.1" evidence="13"/>
<dbReference type="PROSITE" id="PS50160">
    <property type="entry name" value="DNA_LIGASE_A3"/>
    <property type="match status" value="1"/>
</dbReference>
<dbReference type="CDD" id="cd07901">
    <property type="entry name" value="Adenylation_DNA_ligase_Arch_LigB"/>
    <property type="match status" value="1"/>
</dbReference>
<protein>
    <recommendedName>
        <fullName evidence="13">Probable DNA ligase</fullName>
        <ecNumber evidence="13">6.5.1.1</ecNumber>
    </recommendedName>
    <alternativeName>
        <fullName evidence="13">Polydeoxyribonucleotide synthase [ATP]</fullName>
    </alternativeName>
</protein>
<dbReference type="NCBIfam" id="TIGR00574">
    <property type="entry name" value="dnl1"/>
    <property type="match status" value="1"/>
</dbReference>
<dbReference type="InterPro" id="IPR036599">
    <property type="entry name" value="DNA_ligase_N_sf"/>
</dbReference>
<dbReference type="HAMAP" id="MF_00407">
    <property type="entry name" value="DNA_ligase"/>
    <property type="match status" value="1"/>
</dbReference>
<feature type="binding site" evidence="13">
    <location>
        <position position="301"/>
    </location>
    <ligand>
        <name>ATP</name>
        <dbReference type="ChEBI" id="CHEBI:30616"/>
    </ligand>
</feature>
<dbReference type="InterPro" id="IPR012308">
    <property type="entry name" value="DNA_ligase_ATP-dep_N"/>
</dbReference>
<evidence type="ECO:0000256" key="2">
    <source>
        <dbReference type="ARBA" id="ARBA00022618"/>
    </source>
</evidence>
<feature type="binding site" evidence="13">
    <location>
        <position position="264"/>
    </location>
    <ligand>
        <name>ATP</name>
        <dbReference type="ChEBI" id="CHEBI:30616"/>
    </ligand>
</feature>
<dbReference type="SUPFAM" id="SSF117018">
    <property type="entry name" value="ATP-dependent DNA ligase DNA-binding domain"/>
    <property type="match status" value="1"/>
</dbReference>
<reference evidence="16 17" key="1">
    <citation type="submission" date="2019-05" db="EMBL/GenBank/DDBJ databases">
        <title>Georgenia *** sp. nov., and Georgenia *** sp. nov., isolated from the intestinal contents of plateau pika (Ochotona curzoniae) in the Qinghai-Tibet plateau of China.</title>
        <authorList>
            <person name="Tian Z."/>
        </authorList>
    </citation>
    <scope>NUCLEOTIDE SEQUENCE [LARGE SCALE GENOMIC DNA]</scope>
    <source>
        <strain evidence="16 17">Z294</strain>
    </source>
</reference>
<name>A0ABX5VNB9_9MICO</name>
<dbReference type="Gene3D" id="1.10.3260.10">
    <property type="entry name" value="DNA ligase, ATP-dependent, N-terminal domain"/>
    <property type="match status" value="1"/>
</dbReference>
<keyword evidence="17" id="KW-1185">Reference proteome</keyword>